<evidence type="ECO:0000256" key="1">
    <source>
        <dbReference type="ARBA" id="ARBA00004370"/>
    </source>
</evidence>
<dbReference type="GO" id="GO:0000272">
    <property type="term" value="P:polysaccharide catabolic process"/>
    <property type="evidence" value="ECO:0007669"/>
    <property type="project" value="InterPro"/>
</dbReference>
<evidence type="ECO:0000256" key="5">
    <source>
        <dbReference type="RuleBase" id="RU004004"/>
    </source>
</evidence>
<dbReference type="PANTHER" id="PTHR30332:SF17">
    <property type="entry name" value="TYPE IV PILIATION SYSTEM PROTEIN DR_0774-RELATED"/>
    <property type="match status" value="1"/>
</dbReference>
<feature type="region of interest" description="Disordered" evidence="6">
    <location>
        <begin position="124"/>
        <end position="151"/>
    </location>
</feature>
<feature type="domain" description="NolW-like" evidence="10">
    <location>
        <begin position="244"/>
        <end position="302"/>
    </location>
</feature>
<feature type="signal peptide" evidence="7">
    <location>
        <begin position="1"/>
        <end position="23"/>
    </location>
</feature>
<dbReference type="InterPro" id="IPR005644">
    <property type="entry name" value="NolW-like"/>
</dbReference>
<dbReference type="AlphaFoldDB" id="L7VWY2"/>
<dbReference type="Pfam" id="PF03958">
    <property type="entry name" value="Secretin_N"/>
    <property type="match status" value="1"/>
</dbReference>
<keyword evidence="3" id="KW-0472">Membrane</keyword>
<protein>
    <submittedName>
        <fullName evidence="11">Type II and III secretion system protein</fullName>
    </submittedName>
</protein>
<dbReference type="InterPro" id="IPR001775">
    <property type="entry name" value="GspD/PilQ"/>
</dbReference>
<proteinExistence type="inferred from homology"/>
<accession>L7VWY2</accession>
<dbReference type="InterPro" id="IPR050810">
    <property type="entry name" value="Bact_Secretion_Sys_Channel"/>
</dbReference>
<dbReference type="Pfam" id="PF00263">
    <property type="entry name" value="Secretin"/>
    <property type="match status" value="1"/>
</dbReference>
<dbReference type="GO" id="GO:0030246">
    <property type="term" value="F:carbohydrate binding"/>
    <property type="evidence" value="ECO:0007669"/>
    <property type="project" value="InterPro"/>
</dbReference>
<feature type="domain" description="Cohesin" evidence="9">
    <location>
        <begin position="683"/>
        <end position="780"/>
    </location>
</feature>
<comment type="subcellular location">
    <subcellularLocation>
        <location evidence="5">Cell outer membrane</location>
    </subcellularLocation>
    <subcellularLocation>
        <location evidence="1">Membrane</location>
    </subcellularLocation>
</comment>
<feature type="chain" id="PRO_5003984752" evidence="7">
    <location>
        <begin position="24"/>
        <end position="842"/>
    </location>
</feature>
<dbReference type="Gene3D" id="3.30.1370.120">
    <property type="match status" value="1"/>
</dbReference>
<dbReference type="GO" id="GO:0009279">
    <property type="term" value="C:cell outer membrane"/>
    <property type="evidence" value="ECO:0007669"/>
    <property type="project" value="UniProtKB-SubCell"/>
</dbReference>
<dbReference type="Gene3D" id="1.25.40.10">
    <property type="entry name" value="Tetratricopeptide repeat domain"/>
    <property type="match status" value="1"/>
</dbReference>
<sequence>MSRGVRAAATLLFVALWATTSGCATYRLAHQASLAEENADWDGAVEHYLELVERQPSNVRYKTALLRARLKASQEHFSKGQRFEAAGVLERALVEYQEAVQLDSTNQYAQVELDQLRGEMAKAERSGGQLSLEELKKKTRDQPAQPPVLSPRSKEAISLDFPKPVSIFDIYRALGKAFGINVLFDPALKDQDLAIELRDVTAQNALETLMRAAGHFYKVVDEHSIIIAADNPQNRKTYEDLVIQTFFLSNAETKDVLTLLRSLIGAKNIATNEDLNAITIRDTADKVKVAQRMIEGIDKSRSEVIVDVELIEVDTNRVREIGVSLSQNQITQTLDLGEDAKVHLNDLKYLNQSSWILTIPSIIYDFVKTNADAQLLAKPQIRISEGEKGKVHIGDRVPIPVTSFNSAQTSGGNIIPITSFQYQDVGIKIDIEPRVHHNKEVTLKLQIEVSQITGYQDGGGGQKQPIIGTRTIESTIRLKDGETNFLAGLIRTDEVQGESGIPGLSEIPIIGRLFGKSSSNIKRSDVMLTLTPHIIRTPDITEGDLMPIWVGTESNISFRGGTPRVESEAEGPFDDGQASAEAEEKIREQVQRLPRGLRSEGVNGAGPAQAEPFPGVNLAPGGGPSNPFANPQKKPEPVDEENPDNGSANLDSSLPSGTSLDLIATAAAGSVGSGTARLRMLPKSVEVEPGGSFEMSVEIATTAPVAHVPMTLSWDPALLALERVVAGDFMGSGKNAGFVSDASTPGELVLSADRVTGASGVAGHGAVARVVFRALSEGVGQVTVAAARIEDAERYEIASVAAAPSDVVVRISDLSGLSVLQTVEPADADESNDPAPGPGGGS</sequence>
<dbReference type="SUPFAM" id="SSF49384">
    <property type="entry name" value="Carbohydrate-binding domain"/>
    <property type="match status" value="1"/>
</dbReference>
<dbReference type="Pfam" id="PF00963">
    <property type="entry name" value="Cohesin"/>
    <property type="match status" value="1"/>
</dbReference>
<comment type="similarity">
    <text evidence="4">Belongs to the bacterial secretin family.</text>
</comment>
<evidence type="ECO:0000256" key="4">
    <source>
        <dbReference type="RuleBase" id="RU004003"/>
    </source>
</evidence>
<keyword evidence="5" id="KW-0813">Transport</keyword>
<keyword evidence="2 7" id="KW-0732">Signal</keyword>
<feature type="region of interest" description="Disordered" evidence="6">
    <location>
        <begin position="554"/>
        <end position="656"/>
    </location>
</feature>
<evidence type="ECO:0000256" key="3">
    <source>
        <dbReference type="ARBA" id="ARBA00023136"/>
    </source>
</evidence>
<feature type="region of interest" description="Disordered" evidence="6">
    <location>
        <begin position="823"/>
        <end position="842"/>
    </location>
</feature>
<dbReference type="GO" id="GO:0009306">
    <property type="term" value="P:protein secretion"/>
    <property type="evidence" value="ECO:0007669"/>
    <property type="project" value="InterPro"/>
</dbReference>
<evidence type="ECO:0000259" key="10">
    <source>
        <dbReference type="Pfam" id="PF03958"/>
    </source>
</evidence>
<evidence type="ECO:0000313" key="11">
    <source>
        <dbReference type="EMBL" id="AGC71583.1"/>
    </source>
</evidence>
<dbReference type="InterPro" id="IPR008965">
    <property type="entry name" value="CBM2/CBM3_carb-bd_dom_sf"/>
</dbReference>
<organism evidence="11">
    <name type="scientific">uncultured bacterium A1Q1_fos_517</name>
    <dbReference type="NCBI Taxonomy" id="1256582"/>
    <lineage>
        <taxon>Bacteria</taxon>
        <taxon>environmental samples</taxon>
    </lineage>
</organism>
<evidence type="ECO:0000256" key="6">
    <source>
        <dbReference type="SAM" id="MobiDB-lite"/>
    </source>
</evidence>
<dbReference type="PRINTS" id="PR00811">
    <property type="entry name" value="BCTERIALGSPD"/>
</dbReference>
<dbReference type="SUPFAM" id="SSF48452">
    <property type="entry name" value="TPR-like"/>
    <property type="match status" value="1"/>
</dbReference>
<reference evidence="11" key="1">
    <citation type="submission" date="2012-09" db="EMBL/GenBank/DDBJ databases">
        <title>Metagenomic Characterization of a Microbial Community in Wastewater Detects High Levels of Antibiotic Resistance.</title>
        <authorList>
            <person name="Abrams M."/>
            <person name="Caldwell A."/>
            <person name="Vandaei E."/>
            <person name="Lee W."/>
            <person name="Perrott J."/>
            <person name="Khan S.Y."/>
            <person name="Ta J."/>
            <person name="Romero D."/>
            <person name="Nguyen V."/>
            <person name="Pourmand N."/>
            <person name="Ouverney C.C."/>
        </authorList>
    </citation>
    <scope>NUCLEOTIDE SEQUENCE</scope>
</reference>
<dbReference type="InterPro" id="IPR011990">
    <property type="entry name" value="TPR-like_helical_dom_sf"/>
</dbReference>
<name>L7VWY2_9BACT</name>
<dbReference type="GO" id="GO:0015627">
    <property type="term" value="C:type II protein secretion system complex"/>
    <property type="evidence" value="ECO:0007669"/>
    <property type="project" value="TreeGrafter"/>
</dbReference>
<feature type="compositionally biased region" description="Polar residues" evidence="6">
    <location>
        <begin position="644"/>
        <end position="656"/>
    </location>
</feature>
<dbReference type="InterPro" id="IPR004846">
    <property type="entry name" value="T2SS/T3SS_dom"/>
</dbReference>
<evidence type="ECO:0000256" key="2">
    <source>
        <dbReference type="ARBA" id="ARBA00022729"/>
    </source>
</evidence>
<dbReference type="PANTHER" id="PTHR30332">
    <property type="entry name" value="PROBABLE GENERAL SECRETION PATHWAY PROTEIN D"/>
    <property type="match status" value="1"/>
</dbReference>
<dbReference type="InterPro" id="IPR002102">
    <property type="entry name" value="Cohesin_dom"/>
</dbReference>
<evidence type="ECO:0000256" key="7">
    <source>
        <dbReference type="SAM" id="SignalP"/>
    </source>
</evidence>
<evidence type="ECO:0000259" key="8">
    <source>
        <dbReference type="Pfam" id="PF00263"/>
    </source>
</evidence>
<dbReference type="CDD" id="cd08547">
    <property type="entry name" value="Type_II_cohesin"/>
    <property type="match status" value="1"/>
</dbReference>
<evidence type="ECO:0000259" key="9">
    <source>
        <dbReference type="Pfam" id="PF00963"/>
    </source>
</evidence>
<dbReference type="InterPro" id="IPR038591">
    <property type="entry name" value="NolW-like_sf"/>
</dbReference>
<dbReference type="Gene3D" id="2.60.40.680">
    <property type="match status" value="1"/>
</dbReference>
<dbReference type="EMBL" id="JX649876">
    <property type="protein sequence ID" value="AGC71583.1"/>
    <property type="molecule type" value="Genomic_DNA"/>
</dbReference>
<dbReference type="PROSITE" id="PS51257">
    <property type="entry name" value="PROKAR_LIPOPROTEIN"/>
    <property type="match status" value="1"/>
</dbReference>
<feature type="domain" description="Type II/III secretion system secretin-like" evidence="8">
    <location>
        <begin position="367"/>
        <end position="536"/>
    </location>
</feature>